<dbReference type="Proteomes" id="UP000027222">
    <property type="component" value="Unassembled WGS sequence"/>
</dbReference>
<reference evidence="3" key="1">
    <citation type="journal article" date="2014" name="Proc. Natl. Acad. Sci. U.S.A.">
        <title>Extensive sampling of basidiomycete genomes demonstrates inadequacy of the white-rot/brown-rot paradigm for wood decay fungi.</title>
        <authorList>
            <person name="Riley R."/>
            <person name="Salamov A.A."/>
            <person name="Brown D.W."/>
            <person name="Nagy L.G."/>
            <person name="Floudas D."/>
            <person name="Held B.W."/>
            <person name="Levasseur A."/>
            <person name="Lombard V."/>
            <person name="Morin E."/>
            <person name="Otillar R."/>
            <person name="Lindquist E.A."/>
            <person name="Sun H."/>
            <person name="LaButti K.M."/>
            <person name="Schmutz J."/>
            <person name="Jabbour D."/>
            <person name="Luo H."/>
            <person name="Baker S.E."/>
            <person name="Pisabarro A.G."/>
            <person name="Walton J.D."/>
            <person name="Blanchette R.A."/>
            <person name="Henrissat B."/>
            <person name="Martin F."/>
            <person name="Cullen D."/>
            <person name="Hibbett D.S."/>
            <person name="Grigoriev I.V."/>
        </authorList>
    </citation>
    <scope>NUCLEOTIDE SEQUENCE [LARGE SCALE GENOMIC DNA]</scope>
    <source>
        <strain evidence="3">CBS 339.88</strain>
    </source>
</reference>
<evidence type="ECO:0000313" key="3">
    <source>
        <dbReference type="Proteomes" id="UP000027222"/>
    </source>
</evidence>
<sequence length="210" mass="23304">MVRNWVAMCHVGHGGFCDQHNKLDHGISDPAAEIPSFRLIDVVDSCIVPAPHNCKYVGLSYVWGNVDISSILRLLKANLEELDKPGSLLRKEIYEKIPLTIRDAMQVVRELHLRYLWTDSLCIIQDDDGNQGSKYDAISKMDLVYGAAYLTIVAATGIDANAGLPGLHPGSRGMAQPVEEIAPGFRLVFETSSSDYARNSVYHTRGWTFQ</sequence>
<accession>A0A067SKK0</accession>
<proteinExistence type="predicted"/>
<dbReference type="InterPro" id="IPR010730">
    <property type="entry name" value="HET"/>
</dbReference>
<feature type="non-terminal residue" evidence="2">
    <location>
        <position position="210"/>
    </location>
</feature>
<dbReference type="PANTHER" id="PTHR33112">
    <property type="entry name" value="DOMAIN PROTEIN, PUTATIVE-RELATED"/>
    <property type="match status" value="1"/>
</dbReference>
<gene>
    <name evidence="2" type="ORF">GALMADRAFT_130462</name>
</gene>
<dbReference type="STRING" id="685588.A0A067SKK0"/>
<evidence type="ECO:0000313" key="2">
    <source>
        <dbReference type="EMBL" id="KDR67303.1"/>
    </source>
</evidence>
<protein>
    <recommendedName>
        <fullName evidence="1">Heterokaryon incompatibility domain-containing protein</fullName>
    </recommendedName>
</protein>
<keyword evidence="3" id="KW-1185">Reference proteome</keyword>
<dbReference type="HOGENOM" id="CLU_002639_4_1_1"/>
<name>A0A067SKK0_GALM3</name>
<feature type="domain" description="Heterokaryon incompatibility" evidence="1">
    <location>
        <begin position="56"/>
        <end position="210"/>
    </location>
</feature>
<dbReference type="OrthoDB" id="2864819at2759"/>
<dbReference type="EMBL" id="KL142416">
    <property type="protein sequence ID" value="KDR67303.1"/>
    <property type="molecule type" value="Genomic_DNA"/>
</dbReference>
<evidence type="ECO:0000259" key="1">
    <source>
        <dbReference type="Pfam" id="PF06985"/>
    </source>
</evidence>
<organism evidence="2 3">
    <name type="scientific">Galerina marginata (strain CBS 339.88)</name>
    <dbReference type="NCBI Taxonomy" id="685588"/>
    <lineage>
        <taxon>Eukaryota</taxon>
        <taxon>Fungi</taxon>
        <taxon>Dikarya</taxon>
        <taxon>Basidiomycota</taxon>
        <taxon>Agaricomycotina</taxon>
        <taxon>Agaricomycetes</taxon>
        <taxon>Agaricomycetidae</taxon>
        <taxon>Agaricales</taxon>
        <taxon>Agaricineae</taxon>
        <taxon>Strophariaceae</taxon>
        <taxon>Galerina</taxon>
    </lineage>
</organism>
<dbReference type="Pfam" id="PF06985">
    <property type="entry name" value="HET"/>
    <property type="match status" value="1"/>
</dbReference>
<dbReference type="PANTHER" id="PTHR33112:SF12">
    <property type="entry name" value="HETEROKARYON INCOMPATIBILITY DOMAIN-CONTAINING PROTEIN"/>
    <property type="match status" value="1"/>
</dbReference>
<dbReference type="AlphaFoldDB" id="A0A067SKK0"/>